<dbReference type="EMBL" id="MN739021">
    <property type="protein sequence ID" value="QHT35410.1"/>
    <property type="molecule type" value="Genomic_DNA"/>
</dbReference>
<protein>
    <submittedName>
        <fullName evidence="2">Uncharacterized protein</fullName>
    </submittedName>
</protein>
<name>A0A6C0F683_9ZZZZ</name>
<keyword evidence="1" id="KW-0812">Transmembrane</keyword>
<evidence type="ECO:0000256" key="1">
    <source>
        <dbReference type="SAM" id="Phobius"/>
    </source>
</evidence>
<feature type="transmembrane region" description="Helical" evidence="1">
    <location>
        <begin position="83"/>
        <end position="102"/>
    </location>
</feature>
<sequence>MATEVPSYETIKSQYAGYAAESDASTRIKEVADSLKGRHVQPVPIEETRSAILKQPPSMAVIQTILFTILLAMVEFLVLPSAYASHVAFLTLCVGASAGIYLSTR</sequence>
<accession>A0A6C0F683</accession>
<evidence type="ECO:0000313" key="2">
    <source>
        <dbReference type="EMBL" id="QHT35410.1"/>
    </source>
</evidence>
<proteinExistence type="predicted"/>
<feature type="transmembrane region" description="Helical" evidence="1">
    <location>
        <begin position="59"/>
        <end position="77"/>
    </location>
</feature>
<dbReference type="AlphaFoldDB" id="A0A6C0F683"/>
<keyword evidence="1" id="KW-0472">Membrane</keyword>
<reference evidence="2" key="1">
    <citation type="journal article" date="2020" name="Nature">
        <title>Giant virus diversity and host interactions through global metagenomics.</title>
        <authorList>
            <person name="Schulz F."/>
            <person name="Roux S."/>
            <person name="Paez-Espino D."/>
            <person name="Jungbluth S."/>
            <person name="Walsh D.A."/>
            <person name="Denef V.J."/>
            <person name="McMahon K.D."/>
            <person name="Konstantinidis K.T."/>
            <person name="Eloe-Fadrosh E.A."/>
            <person name="Kyrpides N.C."/>
            <person name="Woyke T."/>
        </authorList>
    </citation>
    <scope>NUCLEOTIDE SEQUENCE</scope>
    <source>
        <strain evidence="2">GVMAG-M-3300009180-45</strain>
    </source>
</reference>
<organism evidence="2">
    <name type="scientific">viral metagenome</name>
    <dbReference type="NCBI Taxonomy" id="1070528"/>
    <lineage>
        <taxon>unclassified sequences</taxon>
        <taxon>metagenomes</taxon>
        <taxon>organismal metagenomes</taxon>
    </lineage>
</organism>
<keyword evidence="1" id="KW-1133">Transmembrane helix</keyword>